<keyword evidence="3" id="KW-0732">Signal</keyword>
<evidence type="ECO:0000313" key="4">
    <source>
        <dbReference type="EMBL" id="MFK7641860.1"/>
    </source>
</evidence>
<proteinExistence type="predicted"/>
<evidence type="ECO:0000256" key="2">
    <source>
        <dbReference type="SAM" id="MobiDB-lite"/>
    </source>
</evidence>
<comment type="caution">
    <text evidence="4">The sequence shown here is derived from an EMBL/GenBank/DDBJ whole genome shotgun (WGS) entry which is preliminary data.</text>
</comment>
<name>A0ABW8Q450_9NEIS</name>
<feature type="signal peptide" evidence="3">
    <location>
        <begin position="1"/>
        <end position="23"/>
    </location>
</feature>
<feature type="coiled-coil region" evidence="1">
    <location>
        <begin position="115"/>
        <end position="142"/>
    </location>
</feature>
<gene>
    <name evidence="4" type="ORF">ACI43T_05005</name>
</gene>
<dbReference type="Proteomes" id="UP001621964">
    <property type="component" value="Unassembled WGS sequence"/>
</dbReference>
<dbReference type="RefSeq" id="WP_377080727.1">
    <property type="nucleotide sequence ID" value="NZ_JBJGEB010000004.1"/>
</dbReference>
<accession>A0ABW8Q450</accession>
<evidence type="ECO:0000256" key="1">
    <source>
        <dbReference type="SAM" id="Coils"/>
    </source>
</evidence>
<evidence type="ECO:0000313" key="5">
    <source>
        <dbReference type="Proteomes" id="UP001621964"/>
    </source>
</evidence>
<protein>
    <recommendedName>
        <fullName evidence="6">Periplasmic protein</fullName>
    </recommendedName>
</protein>
<dbReference type="EMBL" id="JBJGEB010000004">
    <property type="protein sequence ID" value="MFK7641860.1"/>
    <property type="molecule type" value="Genomic_DNA"/>
</dbReference>
<keyword evidence="1" id="KW-0175">Coiled coil</keyword>
<evidence type="ECO:0008006" key="6">
    <source>
        <dbReference type="Google" id="ProtNLM"/>
    </source>
</evidence>
<keyword evidence="5" id="KW-1185">Reference proteome</keyword>
<organism evidence="4 5">
    <name type="scientific">Neisseria oralis</name>
    <dbReference type="NCBI Taxonomy" id="1107316"/>
    <lineage>
        <taxon>Bacteria</taxon>
        <taxon>Pseudomonadati</taxon>
        <taxon>Pseudomonadota</taxon>
        <taxon>Betaproteobacteria</taxon>
        <taxon>Neisseriales</taxon>
        <taxon>Neisseriaceae</taxon>
        <taxon>Neisseria</taxon>
    </lineage>
</organism>
<feature type="chain" id="PRO_5045577810" description="Periplasmic protein" evidence="3">
    <location>
        <begin position="24"/>
        <end position="176"/>
    </location>
</feature>
<sequence length="176" mass="19053">MNILFKTSFAAVLALAAAQSAEAGSKIYTCEINGEIVYTSRASGNCHSADLPSIGRYSSSRYDSPMPSEIRTQPEPQYRPVQKRSAARVGMPKPQPVQQAPVIAAPKSPGNSSRRAILEQELANERRALSDAQKSLAQARGAKGGSIDQQQISTLQSSVLDRQQNIQALQRELGRM</sequence>
<feature type="region of interest" description="Disordered" evidence="2">
    <location>
        <begin position="57"/>
        <end position="112"/>
    </location>
</feature>
<evidence type="ECO:0000256" key="3">
    <source>
        <dbReference type="SAM" id="SignalP"/>
    </source>
</evidence>
<reference evidence="4 5" key="1">
    <citation type="submission" date="2024-11" db="EMBL/GenBank/DDBJ databases">
        <authorList>
            <person name="Mikucki A.G."/>
            <person name="Kahler C.M."/>
        </authorList>
    </citation>
    <scope>NUCLEOTIDE SEQUENCE [LARGE SCALE GENOMIC DNA]</scope>
    <source>
        <strain evidence="4 5">EXNM717</strain>
    </source>
</reference>